<evidence type="ECO:0000313" key="3">
    <source>
        <dbReference type="Proteomes" id="UP001055429"/>
    </source>
</evidence>
<sequence>MPAHPDLIADNLFDLRADGAPVLYAGRERTSGRLVFPLPADAERFERVELPERGRLWSFTIQRFRPKSPPYAGDEAFVPYAVGYVTLGEAIIVEARLVDVAFEDLRIDMPLRLTTEPFRLATGETRLTYAFAPEGSA</sequence>
<dbReference type="RefSeq" id="WP_250201656.1">
    <property type="nucleotide sequence ID" value="NZ_CP097649.1"/>
</dbReference>
<evidence type="ECO:0000259" key="1">
    <source>
        <dbReference type="Pfam" id="PF01796"/>
    </source>
</evidence>
<dbReference type="EMBL" id="CP097649">
    <property type="protein sequence ID" value="URI14720.1"/>
    <property type="molecule type" value="Genomic_DNA"/>
</dbReference>
<feature type="domain" description="ChsH2 C-terminal OB-fold" evidence="1">
    <location>
        <begin position="48"/>
        <end position="115"/>
    </location>
</feature>
<name>A0ABY4SIA4_9CAUL</name>
<accession>A0ABY4SIA4</accession>
<dbReference type="InterPro" id="IPR002878">
    <property type="entry name" value="ChsH2_C"/>
</dbReference>
<organism evidence="2 3">
    <name type="scientific">Brevundimonas albigilva</name>
    <dbReference type="NCBI Taxonomy" id="1312364"/>
    <lineage>
        <taxon>Bacteria</taxon>
        <taxon>Pseudomonadati</taxon>
        <taxon>Pseudomonadota</taxon>
        <taxon>Alphaproteobacteria</taxon>
        <taxon>Caulobacterales</taxon>
        <taxon>Caulobacteraceae</taxon>
        <taxon>Brevundimonas</taxon>
    </lineage>
</organism>
<proteinExistence type="predicted"/>
<dbReference type="SUPFAM" id="SSF50249">
    <property type="entry name" value="Nucleic acid-binding proteins"/>
    <property type="match status" value="1"/>
</dbReference>
<reference evidence="2" key="1">
    <citation type="submission" date="2022-05" db="EMBL/GenBank/DDBJ databases">
        <title>Brevundimonas albigilva TT17 genome sequence.</title>
        <authorList>
            <person name="Lee K."/>
            <person name="Son H."/>
        </authorList>
    </citation>
    <scope>NUCLEOTIDE SEQUENCE</scope>
    <source>
        <strain evidence="2">TT17</strain>
    </source>
</reference>
<protein>
    <submittedName>
        <fullName evidence="2">OB-fold domain-containing protein</fullName>
    </submittedName>
</protein>
<evidence type="ECO:0000313" key="2">
    <source>
        <dbReference type="EMBL" id="URI14720.1"/>
    </source>
</evidence>
<dbReference type="Pfam" id="PF01796">
    <property type="entry name" value="OB_ChsH2_C"/>
    <property type="match status" value="1"/>
</dbReference>
<keyword evidence="3" id="KW-1185">Reference proteome</keyword>
<dbReference type="InterPro" id="IPR012340">
    <property type="entry name" value="NA-bd_OB-fold"/>
</dbReference>
<dbReference type="Proteomes" id="UP001055429">
    <property type="component" value="Chromosome"/>
</dbReference>
<gene>
    <name evidence="2" type="ORF">M8231_13000</name>
</gene>